<feature type="transmembrane region" description="Helical" evidence="10">
    <location>
        <begin position="275"/>
        <end position="295"/>
    </location>
</feature>
<keyword evidence="5" id="KW-0571">Peptide transport</keyword>
<feature type="transmembrane region" description="Helical" evidence="10">
    <location>
        <begin position="61"/>
        <end position="83"/>
    </location>
</feature>
<feature type="transmembrane region" description="Helical" evidence="10">
    <location>
        <begin position="188"/>
        <end position="205"/>
    </location>
</feature>
<evidence type="ECO:0000256" key="8">
    <source>
        <dbReference type="ARBA" id="ARBA00023136"/>
    </source>
</evidence>
<comment type="subcellular location">
    <subcellularLocation>
        <location evidence="1 10">Cell membrane</location>
        <topology evidence="1 10">Multi-pass membrane protein</topology>
    </subcellularLocation>
</comment>
<accession>A0A1H6TS30</accession>
<dbReference type="OrthoDB" id="9797472at2"/>
<comment type="similarity">
    <text evidence="9">Belongs to the binding-protein-dependent transport system permease family. OppBC subfamily.</text>
</comment>
<dbReference type="InterPro" id="IPR050366">
    <property type="entry name" value="BP-dependent_transpt_permease"/>
</dbReference>
<dbReference type="InterPro" id="IPR000515">
    <property type="entry name" value="MetI-like"/>
</dbReference>
<evidence type="ECO:0000256" key="7">
    <source>
        <dbReference type="ARBA" id="ARBA00022989"/>
    </source>
</evidence>
<dbReference type="STRING" id="322505.SAMN04487836_12226"/>
<evidence type="ECO:0000313" key="12">
    <source>
        <dbReference type="EMBL" id="SEI79015.1"/>
    </source>
</evidence>
<sequence length="363" mass="40376">MEKENVVYKKRQILSSQVDLSQFNKKEFEKATDEEKKQQDVMGESTTFFKDGMRRLRKNPLAMGSIIILIALILIILITPHIVPYSYSEMITVNGVRDKGTANLAPFQFSPREQAYMTQTGKNLFPHIFGTDSLGRDYFIRCVYGTRVSLSVGIVAAIMVLIIGLIYGSISGYFGGRVDMIMMRIVDIIYSLPDMLLIILLSVVFKQVLSGYIKGTVFESLGSNMLAMFIVFGLLYWVTMARLVRGQILQIKNNEYVLAAKAIGTPNRRILLRHIIPNCLSVIIITTALQVPSAIFTESYLSFLGLGVSAPMPSLGSLANDARQAMQSYPSRLIIPAVIIVLIVLALNLLGDGLRDAFDSKLN</sequence>
<dbReference type="GeneID" id="54120498"/>
<feature type="transmembrane region" description="Helical" evidence="10">
    <location>
        <begin position="154"/>
        <end position="176"/>
    </location>
</feature>
<keyword evidence="2 10" id="KW-0813">Transport</keyword>
<evidence type="ECO:0000256" key="10">
    <source>
        <dbReference type="RuleBase" id="RU363032"/>
    </source>
</evidence>
<evidence type="ECO:0000256" key="2">
    <source>
        <dbReference type="ARBA" id="ARBA00022448"/>
    </source>
</evidence>
<evidence type="ECO:0000256" key="1">
    <source>
        <dbReference type="ARBA" id="ARBA00004651"/>
    </source>
</evidence>
<keyword evidence="6" id="KW-0653">Protein transport</keyword>
<reference evidence="13" key="1">
    <citation type="submission" date="2016-10" db="EMBL/GenBank/DDBJ databases">
        <authorList>
            <person name="Varghese N."/>
            <person name="Submissions S."/>
        </authorList>
    </citation>
    <scope>NUCLEOTIDE SEQUENCE [LARGE SCALE GENOMIC DNA]</scope>
    <source>
        <strain evidence="13">DSM 20406</strain>
    </source>
</reference>
<dbReference type="InterPro" id="IPR025966">
    <property type="entry name" value="OppC_N"/>
</dbReference>
<protein>
    <submittedName>
        <fullName evidence="12">Oligopeptide transport system permease protein</fullName>
    </submittedName>
</protein>
<proteinExistence type="inferred from homology"/>
<dbReference type="CDD" id="cd06261">
    <property type="entry name" value="TM_PBP2"/>
    <property type="match status" value="1"/>
</dbReference>
<dbReference type="PANTHER" id="PTHR43386:SF24">
    <property type="entry name" value="OLIGOPEPTIDE TRANSPORT SYSTEM PERMEASE PROTEIN AMID"/>
    <property type="match status" value="1"/>
</dbReference>
<evidence type="ECO:0000259" key="11">
    <source>
        <dbReference type="PROSITE" id="PS50928"/>
    </source>
</evidence>
<dbReference type="SUPFAM" id="SSF161098">
    <property type="entry name" value="MetI-like"/>
    <property type="match status" value="1"/>
</dbReference>
<evidence type="ECO:0000256" key="6">
    <source>
        <dbReference type="ARBA" id="ARBA00022927"/>
    </source>
</evidence>
<keyword evidence="8 10" id="KW-0472">Membrane</keyword>
<dbReference type="AlphaFoldDB" id="A0A1H6TS30"/>
<dbReference type="PROSITE" id="PS50928">
    <property type="entry name" value="ABC_TM1"/>
    <property type="match status" value="1"/>
</dbReference>
<feature type="domain" description="ABC transmembrane type-1" evidence="11">
    <location>
        <begin position="146"/>
        <end position="351"/>
    </location>
</feature>
<feature type="transmembrane region" description="Helical" evidence="10">
    <location>
        <begin position="225"/>
        <end position="244"/>
    </location>
</feature>
<dbReference type="RefSeq" id="WP_033163107.1">
    <property type="nucleotide sequence ID" value="NZ_CADBKW010000011.1"/>
</dbReference>
<name>A0A1H6TS30_9FIRM</name>
<keyword evidence="3" id="KW-1003">Cell membrane</keyword>
<evidence type="ECO:0000256" key="5">
    <source>
        <dbReference type="ARBA" id="ARBA00022856"/>
    </source>
</evidence>
<dbReference type="eggNOG" id="COG1173">
    <property type="taxonomic scope" value="Bacteria"/>
</dbReference>
<keyword evidence="4 10" id="KW-0812">Transmembrane</keyword>
<gene>
    <name evidence="12" type="ORF">SAMN04487834_102422</name>
</gene>
<evidence type="ECO:0000256" key="9">
    <source>
        <dbReference type="ARBA" id="ARBA00024202"/>
    </source>
</evidence>
<keyword evidence="13" id="KW-1185">Reference proteome</keyword>
<dbReference type="GO" id="GO:0055085">
    <property type="term" value="P:transmembrane transport"/>
    <property type="evidence" value="ECO:0007669"/>
    <property type="project" value="InterPro"/>
</dbReference>
<dbReference type="Pfam" id="PF00528">
    <property type="entry name" value="BPD_transp_1"/>
    <property type="match status" value="1"/>
</dbReference>
<dbReference type="Pfam" id="PF12911">
    <property type="entry name" value="OppC_N"/>
    <property type="match status" value="1"/>
</dbReference>
<dbReference type="PANTHER" id="PTHR43386">
    <property type="entry name" value="OLIGOPEPTIDE TRANSPORT SYSTEM PERMEASE PROTEIN APPC"/>
    <property type="match status" value="1"/>
</dbReference>
<dbReference type="GO" id="GO:0005886">
    <property type="term" value="C:plasma membrane"/>
    <property type="evidence" value="ECO:0007669"/>
    <property type="project" value="UniProtKB-SubCell"/>
</dbReference>
<dbReference type="GO" id="GO:0015031">
    <property type="term" value="P:protein transport"/>
    <property type="evidence" value="ECO:0007669"/>
    <property type="project" value="UniProtKB-KW"/>
</dbReference>
<dbReference type="InterPro" id="IPR035906">
    <property type="entry name" value="MetI-like_sf"/>
</dbReference>
<evidence type="ECO:0000256" key="3">
    <source>
        <dbReference type="ARBA" id="ARBA00022475"/>
    </source>
</evidence>
<dbReference type="EMBL" id="FNYK01000024">
    <property type="protein sequence ID" value="SEI79015.1"/>
    <property type="molecule type" value="Genomic_DNA"/>
</dbReference>
<evidence type="ECO:0000313" key="13">
    <source>
        <dbReference type="Proteomes" id="UP000183028"/>
    </source>
</evidence>
<dbReference type="Gene3D" id="1.10.3720.10">
    <property type="entry name" value="MetI-like"/>
    <property type="match status" value="1"/>
</dbReference>
<dbReference type="Proteomes" id="UP000183028">
    <property type="component" value="Unassembled WGS sequence"/>
</dbReference>
<keyword evidence="7 10" id="KW-1133">Transmembrane helix</keyword>
<organism evidence="12 13">
    <name type="scientific">Sharpea azabuensis</name>
    <dbReference type="NCBI Taxonomy" id="322505"/>
    <lineage>
        <taxon>Bacteria</taxon>
        <taxon>Bacillati</taxon>
        <taxon>Bacillota</taxon>
        <taxon>Erysipelotrichia</taxon>
        <taxon>Erysipelotrichales</taxon>
        <taxon>Coprobacillaceae</taxon>
        <taxon>Sharpea</taxon>
    </lineage>
</organism>
<evidence type="ECO:0000256" key="4">
    <source>
        <dbReference type="ARBA" id="ARBA00022692"/>
    </source>
</evidence>
<dbReference type="GO" id="GO:0015833">
    <property type="term" value="P:peptide transport"/>
    <property type="evidence" value="ECO:0007669"/>
    <property type="project" value="UniProtKB-KW"/>
</dbReference>
<feature type="transmembrane region" description="Helical" evidence="10">
    <location>
        <begin position="333"/>
        <end position="351"/>
    </location>
</feature>